<dbReference type="InterPro" id="IPR027417">
    <property type="entry name" value="P-loop_NTPase"/>
</dbReference>
<comment type="caution">
    <text evidence="1">The sequence shown here is derived from an EMBL/GenBank/DDBJ whole genome shotgun (WGS) entry which is preliminary data.</text>
</comment>
<name>A0A956M3C3_UNCEI</name>
<gene>
    <name evidence="1" type="ORF">KC729_19620</name>
</gene>
<reference evidence="1" key="2">
    <citation type="journal article" date="2021" name="Microbiome">
        <title>Successional dynamics and alternative stable states in a saline activated sludge microbial community over 9 years.</title>
        <authorList>
            <person name="Wang Y."/>
            <person name="Ye J."/>
            <person name="Ju F."/>
            <person name="Liu L."/>
            <person name="Boyd J.A."/>
            <person name="Deng Y."/>
            <person name="Parks D.H."/>
            <person name="Jiang X."/>
            <person name="Yin X."/>
            <person name="Woodcroft B.J."/>
            <person name="Tyson G.W."/>
            <person name="Hugenholtz P."/>
            <person name="Polz M.F."/>
            <person name="Zhang T."/>
        </authorList>
    </citation>
    <scope>NUCLEOTIDE SEQUENCE</scope>
    <source>
        <strain evidence="1">HKST-UBA01</strain>
    </source>
</reference>
<dbReference type="Proteomes" id="UP000697710">
    <property type="component" value="Unassembled WGS sequence"/>
</dbReference>
<dbReference type="SUPFAM" id="SSF56731">
    <property type="entry name" value="DNA primase core"/>
    <property type="match status" value="1"/>
</dbReference>
<proteinExistence type="predicted"/>
<dbReference type="CDD" id="cd01029">
    <property type="entry name" value="TOPRIM_primases"/>
    <property type="match status" value="1"/>
</dbReference>
<accession>A0A956M3C3</accession>
<dbReference type="EMBL" id="JAGQHR010000892">
    <property type="protein sequence ID" value="MCA9729902.1"/>
    <property type="molecule type" value="Genomic_DNA"/>
</dbReference>
<reference evidence="1" key="1">
    <citation type="submission" date="2020-04" db="EMBL/GenBank/DDBJ databases">
        <authorList>
            <person name="Zhang T."/>
        </authorList>
    </citation>
    <scope>NUCLEOTIDE SEQUENCE</scope>
    <source>
        <strain evidence="1">HKST-UBA01</strain>
    </source>
</reference>
<evidence type="ECO:0008006" key="3">
    <source>
        <dbReference type="Google" id="ProtNLM"/>
    </source>
</evidence>
<dbReference type="Gene3D" id="3.40.1360.10">
    <property type="match status" value="1"/>
</dbReference>
<sequence length="614" mass="67594">MTTVTALLPTPTCPLCGSDDPKKVKKRPDGAFYCYRCKRSIGAVEGPQKRTDPITDAFIEAAHRKLCADAKAMAWLTDHRCIPLPVIKSQRLGLDGNKILFPIPGDGEWVNIRCANYVTGEKRPYQTGRGVQLYPGTLAPTKELLICEGELDRLVALGLGFEACTGIGGAGVFHSTWAAEIAQKAEHVVIVYDADHAGRSGARLVATRLMEQGVLATRIKSVHLPVPFKPKHGEDLTDWVRRGATAKDLRTLIGDTPTWEYVERAPGVVPADATERSLAEASHKDHSREWSTFEASIIALLADAYQLPTKISVDCAEDQSKYCPHCTLPAEKSRCAPGEAPIISLDTTSDAYVDHIGAAKKNLRQQILESIGIPGKCPSAQVDELETIQVQEGRIGEPLNIDVETRASDRSAIFIDLEGIVEPNKEYRMLGKFLPHPKDQVMTAVIHRAVGVDQLVEHFEEDPKLLAPMRKGRPRTLEKRVQRILDDATAITRIRGRDDMHLMILLSRMSTLYLESPESETRERGWADVAIIGDTSEGKSEAMEKLSAWTGLGNVVALKKATTRAGLFGGVVQTQKKLYIAWGVYPRHDRRWLAPDEFHSAPADLLAAMTDARS</sequence>
<protein>
    <recommendedName>
        <fullName evidence="3">Toprim domain-containing protein</fullName>
    </recommendedName>
</protein>
<organism evidence="1 2">
    <name type="scientific">Eiseniibacteriota bacterium</name>
    <dbReference type="NCBI Taxonomy" id="2212470"/>
    <lineage>
        <taxon>Bacteria</taxon>
        <taxon>Candidatus Eiseniibacteriota</taxon>
    </lineage>
</organism>
<evidence type="ECO:0000313" key="2">
    <source>
        <dbReference type="Proteomes" id="UP000697710"/>
    </source>
</evidence>
<dbReference type="Gene3D" id="3.40.50.300">
    <property type="entry name" value="P-loop containing nucleotide triphosphate hydrolases"/>
    <property type="match status" value="1"/>
</dbReference>
<dbReference type="AlphaFoldDB" id="A0A956M3C3"/>
<dbReference type="InterPro" id="IPR034154">
    <property type="entry name" value="TOPRIM_DnaG/twinkle"/>
</dbReference>
<dbReference type="Pfam" id="PF13155">
    <property type="entry name" value="Toprim_2"/>
    <property type="match status" value="1"/>
</dbReference>
<feature type="non-terminal residue" evidence="1">
    <location>
        <position position="614"/>
    </location>
</feature>
<evidence type="ECO:0000313" key="1">
    <source>
        <dbReference type="EMBL" id="MCA9729902.1"/>
    </source>
</evidence>